<dbReference type="EMBL" id="CP113361">
    <property type="protein sequence ID" value="WAI00522.1"/>
    <property type="molecule type" value="Genomic_DNA"/>
</dbReference>
<dbReference type="PANTHER" id="PTHR36194">
    <property type="entry name" value="S-LAYER-LIKE PROTEIN"/>
    <property type="match status" value="1"/>
</dbReference>
<dbReference type="PANTHER" id="PTHR36194:SF1">
    <property type="entry name" value="S-LAYER-LIKE PROTEIN"/>
    <property type="match status" value="1"/>
</dbReference>
<dbReference type="GeneID" id="76835192"/>
<feature type="domain" description="PEGA" evidence="2">
    <location>
        <begin position="308"/>
        <end position="365"/>
    </location>
</feature>
<feature type="compositionally biased region" description="Low complexity" evidence="1">
    <location>
        <begin position="531"/>
        <end position="542"/>
    </location>
</feature>
<feature type="region of interest" description="Disordered" evidence="1">
    <location>
        <begin position="446"/>
        <end position="493"/>
    </location>
</feature>
<keyword evidence="4" id="KW-1185">Reference proteome</keyword>
<reference evidence="3" key="1">
    <citation type="submission" date="2022-11" db="EMBL/GenBank/DDBJ databases">
        <title>Complete genome sequence of Methanogenium organophilum DSM 3596.</title>
        <authorList>
            <person name="Chen S.-C."/>
            <person name="Lai S.-J."/>
            <person name="You Y.-T."/>
        </authorList>
    </citation>
    <scope>NUCLEOTIDE SEQUENCE</scope>
    <source>
        <strain evidence="3">DSM 3596</strain>
    </source>
</reference>
<protein>
    <submittedName>
        <fullName evidence="3">PEGA domain-containing protein</fullName>
    </submittedName>
</protein>
<name>A0A9X9T7W4_METOG</name>
<dbReference type="KEGG" id="mou:OU421_08780"/>
<dbReference type="RefSeq" id="WP_268185723.1">
    <property type="nucleotide sequence ID" value="NZ_CP113361.1"/>
</dbReference>
<evidence type="ECO:0000313" key="4">
    <source>
        <dbReference type="Proteomes" id="UP001163096"/>
    </source>
</evidence>
<sequence length="869" mass="93443">MNNNDKNKNNYCRILVALLIVVAAFQCVSAADLPANPIAGAMHVNINTANSGGYYIKFDGGGLNALHITTSTTDRYGQLTTTSMKSGTFYLSDTGGRGFFNNVLLMVAIRKPAEDEDPIPDDFRLKIRSSGYNWIPTGVLNQPPVAEDLEYVSGAVDQTFTISSLSYGPQKWKPAGNNDPMNYPIYGDQDITSDEEFYLYFIDLKVGNLGENSFLPGLIDNGMVKVEYTIENFDSGLVAFNTYGWCAENQANQGEGVSWTNRIVGEGASGYVVDIVGSGGGEGGSSGKISYDSDDSSVFPGSWRPQVGNLNISSTPAGAKIYFDGVYSGEETNASFVDVPAGDHSVYLEYDGYEPTEPKTIRVKSGYITEEKFILEKGSGSCFVSSVPAGADIFVDGNDTLWHTDSVITDIESGNHTITVYHDGYSPQSADVTIRMDEQSDISFVFGGEGESVSTPGTATPDVRETPDDTPVSGNDAAVGDAGTGMDTAPSAPGETVINDDGGIIGYIFSFFGAIFSGAPEESESVPDTASGTSVSSSQGISPVNTPSKSDKPVYDAVTDVQPENSAVTDVEKGTGGLYVTSYPDTLPITLDGVKTDRSTPEYFYGLKEGSHTVMVRYSSDTVQTAMKTVYITGGDDSYVKLEPGVFSQKVPVSIQSKDFKDCIFMIEGEYPEYSFPSKVYVEKSGTYVTVEKDGVFYSFNTGHQEENSVLKIVSPKSIDTIGKITITSTPEGADVCIDGCKTGLRTPCTVEKIAEGQHVIEVSKGGYYPERKVIQFVNTGESDNSEFSFIMKEYPYGSLQVESTPSGAMVYLRGQYTGVTTPHEFEYMPIGSYDVAVVHNRTTFTEGSATVLPLDKSGVTVYNLTLDM</sequence>
<evidence type="ECO:0000256" key="1">
    <source>
        <dbReference type="SAM" id="MobiDB-lite"/>
    </source>
</evidence>
<dbReference type="Proteomes" id="UP001163096">
    <property type="component" value="Chromosome"/>
</dbReference>
<organism evidence="3 4">
    <name type="scientific">Methanogenium organophilum</name>
    <dbReference type="NCBI Taxonomy" id="2199"/>
    <lineage>
        <taxon>Archaea</taxon>
        <taxon>Methanobacteriati</taxon>
        <taxon>Methanobacteriota</taxon>
        <taxon>Stenosarchaea group</taxon>
        <taxon>Methanomicrobia</taxon>
        <taxon>Methanomicrobiales</taxon>
        <taxon>Methanomicrobiaceae</taxon>
        <taxon>Methanogenium</taxon>
    </lineage>
</organism>
<proteinExistence type="predicted"/>
<accession>A0A9X9T7W4</accession>
<evidence type="ECO:0000313" key="3">
    <source>
        <dbReference type="EMBL" id="WAI00522.1"/>
    </source>
</evidence>
<gene>
    <name evidence="3" type="ORF">OU421_08780</name>
</gene>
<evidence type="ECO:0000259" key="2">
    <source>
        <dbReference type="Pfam" id="PF08308"/>
    </source>
</evidence>
<feature type="domain" description="PEGA" evidence="2">
    <location>
        <begin position="380"/>
        <end position="443"/>
    </location>
</feature>
<dbReference type="Pfam" id="PF08308">
    <property type="entry name" value="PEGA"/>
    <property type="match status" value="4"/>
</dbReference>
<feature type="region of interest" description="Disordered" evidence="1">
    <location>
        <begin position="520"/>
        <end position="554"/>
    </location>
</feature>
<dbReference type="InterPro" id="IPR013229">
    <property type="entry name" value="PEGA"/>
</dbReference>
<feature type="domain" description="PEGA" evidence="2">
    <location>
        <begin position="798"/>
        <end position="839"/>
    </location>
</feature>
<feature type="domain" description="PEGA" evidence="2">
    <location>
        <begin position="723"/>
        <end position="778"/>
    </location>
</feature>
<dbReference type="AlphaFoldDB" id="A0A9X9T7W4"/>